<dbReference type="EMBL" id="ADCP02000001">
    <property type="protein sequence ID" value="EFV44650.1"/>
    <property type="molecule type" value="Genomic_DNA"/>
</dbReference>
<dbReference type="Proteomes" id="UP000006034">
    <property type="component" value="Unassembled WGS sequence"/>
</dbReference>
<comment type="caution">
    <text evidence="3">The sequence shown here is derived from an EMBL/GenBank/DDBJ whole genome shotgun (WGS) entry which is preliminary data.</text>
</comment>
<dbReference type="Pfam" id="PF22555">
    <property type="entry name" value="DAM-like-phage1"/>
    <property type="match status" value="1"/>
</dbReference>
<dbReference type="GeneID" id="78086671"/>
<dbReference type="RefSeq" id="WP_005026863.1">
    <property type="nucleotide sequence ID" value="NZ_KE150238.1"/>
</dbReference>
<evidence type="ECO:0000259" key="2">
    <source>
        <dbReference type="Pfam" id="PF22559"/>
    </source>
</evidence>
<evidence type="ECO:0000259" key="1">
    <source>
        <dbReference type="Pfam" id="PF22555"/>
    </source>
</evidence>
<organism evidence="3 4">
    <name type="scientific">Bilophila wadsworthia (strain 3_1_6)</name>
    <dbReference type="NCBI Taxonomy" id="563192"/>
    <lineage>
        <taxon>Bacteria</taxon>
        <taxon>Pseudomonadati</taxon>
        <taxon>Thermodesulfobacteriota</taxon>
        <taxon>Desulfovibrionia</taxon>
        <taxon>Desulfovibrionales</taxon>
        <taxon>Desulfovibrionaceae</taxon>
        <taxon>Bilophila</taxon>
    </lineage>
</organism>
<proteinExistence type="predicted"/>
<evidence type="ECO:0000313" key="4">
    <source>
        <dbReference type="Proteomes" id="UP000006034"/>
    </source>
</evidence>
<sequence length="452" mass="50273">MSFIGAVATSVRQVLAQYAKDVHLPCLIVGAGNFTVPSVLRSAGFAGTITACDVTLYTSALGAYLSGWTLEAREREDCPEHLRGLLRTGSPLELTASISLLMDLREVWKGDNAFKMRMVEHSREAWDTLIEKTCARLEGYKAHIGPIDYQARDGFDLLEKSASGHTVFAFPPTYKAGYEKLEALLRATVEWTPPAYREMTDKSLELFEAIARFDSYYVVLEKDLPDVYALLGQPSAVLPRGRGRTTYIVAKHAKKVVIRSSVKTAPVGPIWPANRAVSGDVVPGFAPVKRAQSLRLNELYLAKRIDYFDGGVDVCIVLTLDGQVIGKADFMKTSHAQWKLPEGNPGGDESLYIMCDLAVASDVEKRLAKLVLLLLTSREVKEWVDAKLNKRVGWVITTAFAKGPVSMKYRGCFQLYSRKQDKKTGQYALNYYAPFGARTLTESFALWKKKYK</sequence>
<gene>
    <name evidence="3" type="ORF">HMPREF0179_01551</name>
</gene>
<evidence type="ECO:0000313" key="3">
    <source>
        <dbReference type="EMBL" id="EFV44650.1"/>
    </source>
</evidence>
<protein>
    <submittedName>
        <fullName evidence="3">Uncharacterized protein</fullName>
    </submittedName>
</protein>
<dbReference type="OrthoDB" id="2986065at2"/>
<dbReference type="Pfam" id="PF22559">
    <property type="entry name" value="GNAT-phage-like"/>
    <property type="match status" value="1"/>
</dbReference>
<dbReference type="AlphaFoldDB" id="E5Y5T8"/>
<feature type="domain" description="GNAT-like C-terminal" evidence="2">
    <location>
        <begin position="284"/>
        <end position="452"/>
    </location>
</feature>
<dbReference type="InterPro" id="IPR054340">
    <property type="entry name" value="GNAT-like_C_phage-like"/>
</dbReference>
<keyword evidence="4" id="KW-1185">Reference proteome</keyword>
<feature type="domain" description="GNAT-like N-terminal" evidence="1">
    <location>
        <begin position="3"/>
        <end position="269"/>
    </location>
</feature>
<dbReference type="InterPro" id="IPR054341">
    <property type="entry name" value="GNAT-like_N"/>
</dbReference>
<dbReference type="STRING" id="563192.HMPREF0179_01551"/>
<dbReference type="HOGENOM" id="CLU_605029_0_0_7"/>
<reference evidence="3 4" key="1">
    <citation type="submission" date="2010-10" db="EMBL/GenBank/DDBJ databases">
        <authorList>
            <consortium name="The Broad Institute Genome Sequencing Platform"/>
            <person name="Ward D."/>
            <person name="Earl A."/>
            <person name="Feldgarden M."/>
            <person name="Young S.K."/>
            <person name="Gargeya S."/>
            <person name="Zeng Q."/>
            <person name="Alvarado L."/>
            <person name="Berlin A."/>
            <person name="Bochicchio J."/>
            <person name="Chapman S.B."/>
            <person name="Chen Z."/>
            <person name="Freedman E."/>
            <person name="Gellesch M."/>
            <person name="Goldberg J."/>
            <person name="Griggs A."/>
            <person name="Gujja S."/>
            <person name="Heilman E."/>
            <person name="Heiman D."/>
            <person name="Howarth C."/>
            <person name="Mehta T."/>
            <person name="Neiman D."/>
            <person name="Pearson M."/>
            <person name="Roberts A."/>
            <person name="Saif S."/>
            <person name="Shea T."/>
            <person name="Shenoy N."/>
            <person name="Sisk P."/>
            <person name="Stolte C."/>
            <person name="Sykes S."/>
            <person name="White J."/>
            <person name="Yandava C."/>
            <person name="Allen-Vercoe E."/>
            <person name="Sibley C."/>
            <person name="Ambrose C.E."/>
            <person name="Strauss J."/>
            <person name="Daigneault M."/>
            <person name="Haas B."/>
            <person name="Nusbaum C."/>
            <person name="Birren B."/>
        </authorList>
    </citation>
    <scope>NUCLEOTIDE SEQUENCE [LARGE SCALE GENOMIC DNA]</scope>
    <source>
        <strain evidence="3 4">3_1_6</strain>
    </source>
</reference>
<reference evidence="3 4" key="2">
    <citation type="submission" date="2013-04" db="EMBL/GenBank/DDBJ databases">
        <title>The Genome Sequence of Bilophila wadsworthia 3_1_6.</title>
        <authorList>
            <consortium name="The Broad Institute Genomics Platform"/>
            <person name="Earl A."/>
            <person name="Ward D."/>
            <person name="Feldgarden M."/>
            <person name="Gevers D."/>
            <person name="Sibley C."/>
            <person name="Strauss J."/>
            <person name="Allen-Vercoe E."/>
            <person name="Walker B."/>
            <person name="Young S."/>
            <person name="Zeng Q."/>
            <person name="Gargeya S."/>
            <person name="Fitzgerald M."/>
            <person name="Haas B."/>
            <person name="Abouelleil A."/>
            <person name="Allen A.W."/>
            <person name="Alvarado L."/>
            <person name="Arachchi H.M."/>
            <person name="Berlin A.M."/>
            <person name="Chapman S.B."/>
            <person name="Gainer-Dewar J."/>
            <person name="Goldberg J."/>
            <person name="Griggs A."/>
            <person name="Gujja S."/>
            <person name="Hansen M."/>
            <person name="Howarth C."/>
            <person name="Imamovic A."/>
            <person name="Ireland A."/>
            <person name="Larimer J."/>
            <person name="McCowan C."/>
            <person name="Murphy C."/>
            <person name="Pearson M."/>
            <person name="Poon T.W."/>
            <person name="Priest M."/>
            <person name="Roberts A."/>
            <person name="Saif S."/>
            <person name="Shea T."/>
            <person name="Sisk P."/>
            <person name="Sykes S."/>
            <person name="Wortman J."/>
            <person name="Nusbaum C."/>
            <person name="Birren B."/>
        </authorList>
    </citation>
    <scope>NUCLEOTIDE SEQUENCE [LARGE SCALE GENOMIC DNA]</scope>
    <source>
        <strain evidence="3 4">3_1_6</strain>
    </source>
</reference>
<accession>E5Y5T8</accession>
<dbReference type="eggNOG" id="ENOG5032ZEX">
    <property type="taxonomic scope" value="Bacteria"/>
</dbReference>
<name>E5Y5T8_BILW3</name>